<dbReference type="Pfam" id="PF04082">
    <property type="entry name" value="Fungal_trans"/>
    <property type="match status" value="1"/>
</dbReference>
<dbReference type="CDD" id="cd12148">
    <property type="entry name" value="fungal_TF_MHR"/>
    <property type="match status" value="1"/>
</dbReference>
<dbReference type="STRING" id="1380566.A0A179FCR6"/>
<dbReference type="GO" id="GO:0006351">
    <property type="term" value="P:DNA-templated transcription"/>
    <property type="evidence" value="ECO:0007669"/>
    <property type="project" value="InterPro"/>
</dbReference>
<organism evidence="4 5">
    <name type="scientific">Pochonia chlamydosporia 170</name>
    <dbReference type="NCBI Taxonomy" id="1380566"/>
    <lineage>
        <taxon>Eukaryota</taxon>
        <taxon>Fungi</taxon>
        <taxon>Dikarya</taxon>
        <taxon>Ascomycota</taxon>
        <taxon>Pezizomycotina</taxon>
        <taxon>Sordariomycetes</taxon>
        <taxon>Hypocreomycetidae</taxon>
        <taxon>Hypocreales</taxon>
        <taxon>Clavicipitaceae</taxon>
        <taxon>Pochonia</taxon>
    </lineage>
</organism>
<dbReference type="GO" id="GO:0003677">
    <property type="term" value="F:DNA binding"/>
    <property type="evidence" value="ECO:0007669"/>
    <property type="project" value="InterPro"/>
</dbReference>
<evidence type="ECO:0000259" key="3">
    <source>
        <dbReference type="SMART" id="SM00906"/>
    </source>
</evidence>
<comment type="caution">
    <text evidence="4">The sequence shown here is derived from an EMBL/GenBank/DDBJ whole genome shotgun (WGS) entry which is preliminary data.</text>
</comment>
<dbReference type="SMART" id="SM00906">
    <property type="entry name" value="Fungal_trans"/>
    <property type="match status" value="1"/>
</dbReference>
<dbReference type="Proteomes" id="UP000078397">
    <property type="component" value="Unassembled WGS sequence"/>
</dbReference>
<gene>
    <name evidence="4" type="ORF">VFPPC_08785</name>
</gene>
<dbReference type="EMBL" id="LSBJ02000006">
    <property type="protein sequence ID" value="OAQ62853.1"/>
    <property type="molecule type" value="Genomic_DNA"/>
</dbReference>
<dbReference type="PANTHER" id="PTHR47431">
    <property type="entry name" value="ZN(II)2CYS6 TRANSCRIPTION FACTOR (EUROFUNG)-RELATED"/>
    <property type="match status" value="1"/>
</dbReference>
<protein>
    <submittedName>
        <fullName evidence="4">Zn(II)2Cys6 transcription factor</fullName>
    </submittedName>
</protein>
<dbReference type="AlphaFoldDB" id="A0A179FCR6"/>
<name>A0A179FCR6_METCM</name>
<dbReference type="RefSeq" id="XP_018140433.1">
    <property type="nucleotide sequence ID" value="XM_018287432.1"/>
</dbReference>
<evidence type="ECO:0000256" key="2">
    <source>
        <dbReference type="SAM" id="MobiDB-lite"/>
    </source>
</evidence>
<feature type="domain" description="Xylanolytic transcriptional activator regulatory" evidence="3">
    <location>
        <begin position="152"/>
        <end position="229"/>
    </location>
</feature>
<dbReference type="KEGG" id="pchm:VFPPC_08785"/>
<dbReference type="InterPro" id="IPR007219">
    <property type="entry name" value="XnlR_reg_dom"/>
</dbReference>
<accession>A0A179FCR6</accession>
<proteinExistence type="predicted"/>
<feature type="region of interest" description="Disordered" evidence="2">
    <location>
        <begin position="28"/>
        <end position="51"/>
    </location>
</feature>
<reference evidence="4 5" key="1">
    <citation type="journal article" date="2016" name="PLoS Pathog.">
        <title>Biosynthesis of antibiotic leucinostatins in bio-control fungus Purpureocillium lilacinum and their inhibition on phytophthora revealed by genome mining.</title>
        <authorList>
            <person name="Wang G."/>
            <person name="Liu Z."/>
            <person name="Lin R."/>
            <person name="Li E."/>
            <person name="Mao Z."/>
            <person name="Ling J."/>
            <person name="Yang Y."/>
            <person name="Yin W.B."/>
            <person name="Xie B."/>
        </authorList>
    </citation>
    <scope>NUCLEOTIDE SEQUENCE [LARGE SCALE GENOMIC DNA]</scope>
    <source>
        <strain evidence="4">170</strain>
    </source>
</reference>
<keyword evidence="1" id="KW-0539">Nucleus</keyword>
<evidence type="ECO:0000256" key="1">
    <source>
        <dbReference type="ARBA" id="ARBA00023242"/>
    </source>
</evidence>
<evidence type="ECO:0000313" key="5">
    <source>
        <dbReference type="Proteomes" id="UP000078397"/>
    </source>
</evidence>
<sequence>MQKRAAAAAATPTPHQLQQVLTPTYTASNVSSDAPLGSDSSHSPSAGTVRSWSDTDNSLLDLYYEYFHPSHPFVLPQPALQAKLTASDDLPSLRLLANAMQYIGSYYRDPIARQHSLREAIYNFDSAVDGFVVQATLLMSLAESMCDEGEEAQKLLSRALTQAQLIGMNTKNFADAEVEADPVLAESWRRTWWMVYIVDANYCIIRGDYKMAISSAETSVDLPCEDENYNRLAIPATTSTMAEYQSREYALEDKPFSSFTYLIDANRIYVMAMRAAKGYPSIARAEIICSDMETQVASWFLMMPPSKRDLPVKQDVMDQLMFQAHLMMYTSLVYLHRPLSNLAYDVAEGLSSCGSPPPPMRPEISIGSIMDHQKHSEKLFDAIRKQNQCLILLPMRAAQMSPFVICMVAGCTVAHLVACKGAFEADDAEIARCRIRVSMGTLKHYEDIWPKARKILTQLKKIAHAILQSGAVIQAPVADFQMLAEQDAMFANFFDKDWLQAFEASAA</sequence>
<evidence type="ECO:0000313" key="4">
    <source>
        <dbReference type="EMBL" id="OAQ62853.1"/>
    </source>
</evidence>
<dbReference type="GeneID" id="28851426"/>
<dbReference type="GO" id="GO:0008270">
    <property type="term" value="F:zinc ion binding"/>
    <property type="evidence" value="ECO:0007669"/>
    <property type="project" value="InterPro"/>
</dbReference>
<dbReference type="PANTHER" id="PTHR47431:SF4">
    <property type="entry name" value="ZN(II)2CYS6 TRANSCRIPTION FACTOR (EUROFUNG)"/>
    <property type="match status" value="1"/>
</dbReference>
<dbReference type="OrthoDB" id="10067394at2759"/>
<keyword evidence="5" id="KW-1185">Reference proteome</keyword>